<evidence type="ECO:0000256" key="1">
    <source>
        <dbReference type="SAM" id="SignalP"/>
    </source>
</evidence>
<dbReference type="GeneID" id="14868638"/>
<protein>
    <submittedName>
        <fullName evidence="2">Uncharacterized protein</fullName>
    </submittedName>
</protein>
<keyword evidence="1" id="KW-0732">Signal</keyword>
<evidence type="ECO:0000313" key="3">
    <source>
        <dbReference type="Proteomes" id="UP000007797"/>
    </source>
</evidence>
<reference evidence="3" key="1">
    <citation type="journal article" date="2011" name="Genome Res.">
        <title>Phylogeny-wide analysis of social amoeba genomes highlights ancient origins for complex intercellular communication.</title>
        <authorList>
            <person name="Heidel A.J."/>
            <person name="Lawal H.M."/>
            <person name="Felder M."/>
            <person name="Schilde C."/>
            <person name="Helps N.R."/>
            <person name="Tunggal B."/>
            <person name="Rivero F."/>
            <person name="John U."/>
            <person name="Schleicher M."/>
            <person name="Eichinger L."/>
            <person name="Platzer M."/>
            <person name="Noegel A.A."/>
            <person name="Schaap P."/>
            <person name="Gloeckner G."/>
        </authorList>
    </citation>
    <scope>NUCLEOTIDE SEQUENCE [LARGE SCALE GENOMIC DNA]</scope>
    <source>
        <strain evidence="3">SH3</strain>
    </source>
</reference>
<organism evidence="2 3">
    <name type="scientific">Cavenderia fasciculata</name>
    <name type="common">Slime mold</name>
    <name type="synonym">Dictyostelium fasciculatum</name>
    <dbReference type="NCBI Taxonomy" id="261658"/>
    <lineage>
        <taxon>Eukaryota</taxon>
        <taxon>Amoebozoa</taxon>
        <taxon>Evosea</taxon>
        <taxon>Eumycetozoa</taxon>
        <taxon>Dictyostelia</taxon>
        <taxon>Acytosteliales</taxon>
        <taxon>Cavenderiaceae</taxon>
        <taxon>Cavenderia</taxon>
    </lineage>
</organism>
<dbReference type="AlphaFoldDB" id="F4Q5I1"/>
<dbReference type="RefSeq" id="XP_004355724.1">
    <property type="nucleotide sequence ID" value="XM_004355671.1"/>
</dbReference>
<keyword evidence="3" id="KW-1185">Reference proteome</keyword>
<feature type="signal peptide" evidence="1">
    <location>
        <begin position="1"/>
        <end position="20"/>
    </location>
</feature>
<name>F4Q5I1_CACFS</name>
<evidence type="ECO:0000313" key="2">
    <source>
        <dbReference type="EMBL" id="EGG17240.1"/>
    </source>
</evidence>
<dbReference type="EMBL" id="GL883021">
    <property type="protein sequence ID" value="EGG17240.1"/>
    <property type="molecule type" value="Genomic_DNA"/>
</dbReference>
<sequence>MVESIAFKTTDLFVWRLTLAFTLLGSIRDQEEVEEEKEEDQKNNEQLSKTSKYNANLVIPPLFKHEFITNLKGILYLYENVNCMVDVSNLIKIISDYIFQDGGEWNELIEFLNNAYMIEGNSVRDHILMVVNDMNRRWRNKIDMRSVIMNVLEHQNHRTRYHFLATLEFQLYLPLVRDILSTLEAKYRQDSEFSHDPAKLRQVFGNCLSISTMTILFNDVSILGSTHSETLFSLMEMNIKSPHFCDYQEIFKCYTTLIKYLLDTDQFNHKYVSVLKKILDIIKKIDNTIFMNQTKLEAMSIFSTIVLLGHKRMVRKEFSHFMIYLKEEMPVPPPMLIKSFTEKFDIFIKGLGAKHFAIYLPFIFRIMVDDSNQNNVFGLIVGCAVKN</sequence>
<feature type="chain" id="PRO_5003319944" evidence="1">
    <location>
        <begin position="21"/>
        <end position="387"/>
    </location>
</feature>
<proteinExistence type="predicted"/>
<dbReference type="KEGG" id="dfa:DFA_08230"/>
<accession>F4Q5I1</accession>
<dbReference type="Proteomes" id="UP000007797">
    <property type="component" value="Unassembled WGS sequence"/>
</dbReference>
<gene>
    <name evidence="2" type="ORF">DFA_08230</name>
</gene>